<dbReference type="Proteomes" id="UP000728185">
    <property type="component" value="Unassembled WGS sequence"/>
</dbReference>
<keyword evidence="2" id="KW-1185">Reference proteome</keyword>
<dbReference type="InterPro" id="IPR039725">
    <property type="entry name" value="CC2D1A/B"/>
</dbReference>
<reference evidence="1" key="1">
    <citation type="submission" date="2019-05" db="EMBL/GenBank/DDBJ databases">
        <title>Annotation for the trematode Fasciolopsis buski.</title>
        <authorList>
            <person name="Choi Y.-J."/>
        </authorList>
    </citation>
    <scope>NUCLEOTIDE SEQUENCE</scope>
    <source>
        <strain evidence="1">HT</strain>
        <tissue evidence="1">Whole worm</tissue>
    </source>
</reference>
<evidence type="ECO:0000313" key="1">
    <source>
        <dbReference type="EMBL" id="KAA0197603.1"/>
    </source>
</evidence>
<gene>
    <name evidence="1" type="ORF">FBUS_00992</name>
</gene>
<protein>
    <submittedName>
        <fullName evidence="1">Uncharacterized protein</fullName>
    </submittedName>
</protein>
<comment type="caution">
    <text evidence="1">The sequence shown here is derived from an EMBL/GenBank/DDBJ whole genome shotgun (WGS) entry which is preliminary data.</text>
</comment>
<proteinExistence type="predicted"/>
<evidence type="ECO:0000313" key="2">
    <source>
        <dbReference type="Proteomes" id="UP000728185"/>
    </source>
</evidence>
<name>A0A8E0VMI7_9TREM</name>
<dbReference type="PANTHER" id="PTHR13076:SF9">
    <property type="entry name" value="COILED-COIL AND C2 DOMAIN-CONTAINING PROTEIN 1-LIKE"/>
    <property type="match status" value="1"/>
</dbReference>
<organism evidence="1 2">
    <name type="scientific">Fasciolopsis buskii</name>
    <dbReference type="NCBI Taxonomy" id="27845"/>
    <lineage>
        <taxon>Eukaryota</taxon>
        <taxon>Metazoa</taxon>
        <taxon>Spiralia</taxon>
        <taxon>Lophotrochozoa</taxon>
        <taxon>Platyhelminthes</taxon>
        <taxon>Trematoda</taxon>
        <taxon>Digenea</taxon>
        <taxon>Plagiorchiida</taxon>
        <taxon>Echinostomata</taxon>
        <taxon>Echinostomatoidea</taxon>
        <taxon>Fasciolidae</taxon>
        <taxon>Fasciolopsis</taxon>
    </lineage>
</organism>
<dbReference type="AlphaFoldDB" id="A0A8E0VMI7"/>
<sequence>MSQVERIWRQQSSRSMYSRKYSTLSGPMVNLEYHPMKPEREYEIVEPQSFRYFDSEGRTDRSIRSSFRRRSSRRMSLAYLPSEYRDKDKELVTVDSSNLNKQKSRSLTFDEFNKLLVMPKGDKVYNSTRDERAQTNSVVTGIPCPLPREFLKEVDRTDGGDQGPVLLRTLKKQKKEASKLAEEHRSLKSAELAKELSKLADRAAYSIALFNRRQQYRKPIPYRFEWVSLPQANINASVPIDVLDACLIRGSDYVRPLDASSTLATLIQLDLFYPSRSKKQRIRSHWVKNPGESVYYATDMRFHVNSHAVTYADFLRTTNQLQATILYNRGSTKKPGLIGVAKFSIGDLLNKATVNVAGKLIDDAGHVSGRLEMQLQQHSPANGQAFDMVRKPWLFLAVPEIPSFDSKLLQEIKLKNSNSRQNVEDLDKEKIANGAVKPSNPAQQSRPLSPSQVINILETDLSSGNGTNVRLAEITDLMDKVHQQWQPNTDARRVMSYRANLTILLRLFHQKRDEAEKQNDSKRARYYTRRIKLIFNELRRYKIDADSHEVSLTSI</sequence>
<accession>A0A8E0VMI7</accession>
<dbReference type="PANTHER" id="PTHR13076">
    <property type="entry name" value="COILED-COIL AND C2 DOMAIN-CONTAINING PROTEIN 1-LIKE"/>
    <property type="match status" value="1"/>
</dbReference>
<dbReference type="EMBL" id="LUCM01002276">
    <property type="protein sequence ID" value="KAA0197603.1"/>
    <property type="molecule type" value="Genomic_DNA"/>
</dbReference>
<dbReference type="OrthoDB" id="6276395at2759"/>
<dbReference type="GO" id="GO:0001227">
    <property type="term" value="F:DNA-binding transcription repressor activity, RNA polymerase II-specific"/>
    <property type="evidence" value="ECO:0007669"/>
    <property type="project" value="InterPro"/>
</dbReference>